<comment type="caution">
    <text evidence="1">The sequence shown here is derived from an EMBL/GenBank/DDBJ whole genome shotgun (WGS) entry which is preliminary data.</text>
</comment>
<organism evidence="1 2">
    <name type="scientific">Sphaerodactylus townsendi</name>
    <dbReference type="NCBI Taxonomy" id="933632"/>
    <lineage>
        <taxon>Eukaryota</taxon>
        <taxon>Metazoa</taxon>
        <taxon>Chordata</taxon>
        <taxon>Craniata</taxon>
        <taxon>Vertebrata</taxon>
        <taxon>Euteleostomi</taxon>
        <taxon>Lepidosauria</taxon>
        <taxon>Squamata</taxon>
        <taxon>Bifurcata</taxon>
        <taxon>Gekkota</taxon>
        <taxon>Sphaerodactylidae</taxon>
        <taxon>Sphaerodactylus</taxon>
    </lineage>
</organism>
<keyword evidence="2" id="KW-1185">Reference proteome</keyword>
<reference evidence="1" key="1">
    <citation type="submission" date="2021-08" db="EMBL/GenBank/DDBJ databases">
        <title>The first chromosome-level gecko genome reveals the dynamic sex chromosomes of Neotropical dwarf geckos (Sphaerodactylidae: Sphaerodactylus).</title>
        <authorList>
            <person name="Pinto B.J."/>
            <person name="Keating S.E."/>
            <person name="Gamble T."/>
        </authorList>
    </citation>
    <scope>NUCLEOTIDE SEQUENCE</scope>
    <source>
        <strain evidence="1">TG3544</strain>
    </source>
</reference>
<name>A0ACB8EDF1_9SAUR</name>
<proteinExistence type="predicted"/>
<gene>
    <name evidence="1" type="ORF">K3G42_004997</name>
</gene>
<evidence type="ECO:0000313" key="1">
    <source>
        <dbReference type="EMBL" id="KAH7990270.1"/>
    </source>
</evidence>
<accession>A0ACB8EDF1</accession>
<evidence type="ECO:0000313" key="2">
    <source>
        <dbReference type="Proteomes" id="UP000827872"/>
    </source>
</evidence>
<protein>
    <submittedName>
        <fullName evidence="1">Uncharacterized protein</fullName>
    </submittedName>
</protein>
<dbReference type="EMBL" id="CM037629">
    <property type="protein sequence ID" value="KAH7990270.1"/>
    <property type="molecule type" value="Genomic_DNA"/>
</dbReference>
<sequence length="115" mass="13137">MHFALKWQQAKLLYWEGLPGAVGQTSLPLCFHQFLLFNSSCIWVGSWVDQAVQTEADLWTSRTTVFYFNRIHGSIQQPSLLSLDGCSGWCMTWVCEGWVGGFPFWLHGTAFLPDF</sequence>
<dbReference type="Proteomes" id="UP000827872">
    <property type="component" value="Linkage Group LG16"/>
</dbReference>